<accession>A0AAD1KC57</accession>
<reference evidence="2" key="1">
    <citation type="submission" date="2021-05" db="EMBL/GenBank/DDBJ databases">
        <title>Molecular characterization for Shewanella algae harboring chromosomal blaOXA-55-like strains isolated from clinical and environment sample.</title>
        <authorList>
            <person name="Ohama Y."/>
            <person name="Aoki K."/>
            <person name="Harada S."/>
            <person name="Moriya K."/>
            <person name="Ishii Y."/>
            <person name="Tateda K."/>
        </authorList>
    </citation>
    <scope>NUCLEOTIDE SEQUENCE</scope>
    <source>
        <strain evidence="2">TUM17379</strain>
    </source>
</reference>
<name>A0AAD1KC57_9GAMM</name>
<dbReference type="CDD" id="cd00442">
    <property type="entry name" value="Lyz-like"/>
    <property type="match status" value="1"/>
</dbReference>
<dbReference type="Proteomes" id="UP000825078">
    <property type="component" value="Chromosome"/>
</dbReference>
<sequence>MTRATLSPSSTKGLAFESREIFVKRQFLSKFAPALAVSASLFLGGCATSPPKEPDNICAIFKEHRSWYNAAKDAREKWGVPVHVPLAMMYQESSFKHNAAPPMEYFLWIIPIGRASDAYGYAQAKTMTWDDYVRETGNSWASRSDFDDAMDFMGWFIYKSHKINGVSKWDARNQYLNYHEGWGGYKRGSYRSKAWLVRVADKVDNRSRRYAAQYNQCKEDLDASWLWRLFFG</sequence>
<dbReference type="SUPFAM" id="SSF53955">
    <property type="entry name" value="Lysozyme-like"/>
    <property type="match status" value="1"/>
</dbReference>
<evidence type="ECO:0000259" key="1">
    <source>
        <dbReference type="Pfam" id="PF19489"/>
    </source>
</evidence>
<dbReference type="InterPro" id="IPR045795">
    <property type="entry name" value="SLT_4"/>
</dbReference>
<dbReference type="AlphaFoldDB" id="A0AAD1KC57"/>
<proteinExistence type="predicted"/>
<gene>
    <name evidence="2" type="ORF">TUM17379_28540</name>
</gene>
<organism evidence="2 3">
    <name type="scientific">Shewanella algae</name>
    <dbReference type="NCBI Taxonomy" id="38313"/>
    <lineage>
        <taxon>Bacteria</taxon>
        <taxon>Pseudomonadati</taxon>
        <taxon>Pseudomonadota</taxon>
        <taxon>Gammaproteobacteria</taxon>
        <taxon>Alteromonadales</taxon>
        <taxon>Shewanellaceae</taxon>
        <taxon>Shewanella</taxon>
    </lineage>
</organism>
<protein>
    <recommendedName>
        <fullName evidence="1">Transglycosylase SLT domain-containing protein</fullName>
    </recommendedName>
</protein>
<evidence type="ECO:0000313" key="2">
    <source>
        <dbReference type="EMBL" id="BCV45836.1"/>
    </source>
</evidence>
<evidence type="ECO:0000313" key="3">
    <source>
        <dbReference type="Proteomes" id="UP000825078"/>
    </source>
</evidence>
<dbReference type="InterPro" id="IPR023346">
    <property type="entry name" value="Lysozyme-like_dom_sf"/>
</dbReference>
<feature type="domain" description="Transglycosylase SLT" evidence="1">
    <location>
        <begin position="36"/>
        <end position="217"/>
    </location>
</feature>
<dbReference type="EMBL" id="AP024613">
    <property type="protein sequence ID" value="BCV45836.1"/>
    <property type="molecule type" value="Genomic_DNA"/>
</dbReference>
<dbReference type="Gene3D" id="1.10.530.10">
    <property type="match status" value="1"/>
</dbReference>
<dbReference type="Pfam" id="PF19489">
    <property type="entry name" value="SLT_4"/>
    <property type="match status" value="1"/>
</dbReference>